<protein>
    <submittedName>
        <fullName evidence="2">XRE family transcriptional regulator</fullName>
    </submittedName>
</protein>
<dbReference type="SUPFAM" id="SSF47413">
    <property type="entry name" value="lambda repressor-like DNA-binding domains"/>
    <property type="match status" value="1"/>
</dbReference>
<dbReference type="Proteomes" id="UP000272474">
    <property type="component" value="Unassembled WGS sequence"/>
</dbReference>
<feature type="domain" description="HTH cro/C1-type" evidence="1">
    <location>
        <begin position="13"/>
        <end position="67"/>
    </location>
</feature>
<dbReference type="RefSeq" id="WP_120677524.1">
    <property type="nucleotide sequence ID" value="NZ_RBAL01000004.1"/>
</dbReference>
<proteinExistence type="predicted"/>
<sequence length="416" mass="45483">MPDSADKYIGARIAGYRRDRGLTQTGLAMRAHVSKSLVSKVECGQRGASPEFIAACGRALGVTPAELLGQPYRDELRADELDLLIQPIREALNLYNVGGDPALRPRTIEELADERDRLSGLIHRTELKAAAIDLPALLAETTTAAHETGHPQAWALLCGLNRVAFNLASKLGFQDLALLAASRTEWAAARAQDPLLAAMGTWMSANVCSRYGEFRTGLRLQERGMRLAQDAEPGIERDAAIGQKHLASAVLAARLRDAGAAAGHLAEAERYAQRTGEATPERWLGAHAPTSNDPVGFRARGVHWYVFGPTNVKAHKIAALADQNRFAEAVKVAESLHLPARWPVMRAGQVHIDAARSYLWAGREDAAFISLLKARRIAAEQTRYHPQVRETVTQLRRRERSRSGSLAHFAEWVGIS</sequence>
<evidence type="ECO:0000259" key="1">
    <source>
        <dbReference type="PROSITE" id="PS50943"/>
    </source>
</evidence>
<dbReference type="OrthoDB" id="3504495at2"/>
<dbReference type="CDD" id="cd00093">
    <property type="entry name" value="HTH_XRE"/>
    <property type="match status" value="1"/>
</dbReference>
<gene>
    <name evidence="2" type="ORF">D7294_09360</name>
</gene>
<organism evidence="2 3">
    <name type="scientific">Streptomyces hoynatensis</name>
    <dbReference type="NCBI Taxonomy" id="1141874"/>
    <lineage>
        <taxon>Bacteria</taxon>
        <taxon>Bacillati</taxon>
        <taxon>Actinomycetota</taxon>
        <taxon>Actinomycetes</taxon>
        <taxon>Kitasatosporales</taxon>
        <taxon>Streptomycetaceae</taxon>
        <taxon>Streptomyces</taxon>
    </lineage>
</organism>
<dbReference type="InterPro" id="IPR010982">
    <property type="entry name" value="Lambda_DNA-bd_dom_sf"/>
</dbReference>
<dbReference type="InterPro" id="IPR001387">
    <property type="entry name" value="Cro/C1-type_HTH"/>
</dbReference>
<evidence type="ECO:0000313" key="3">
    <source>
        <dbReference type="Proteomes" id="UP000272474"/>
    </source>
</evidence>
<evidence type="ECO:0000313" key="2">
    <source>
        <dbReference type="EMBL" id="RKN43888.1"/>
    </source>
</evidence>
<dbReference type="GO" id="GO:0003677">
    <property type="term" value="F:DNA binding"/>
    <property type="evidence" value="ECO:0007669"/>
    <property type="project" value="InterPro"/>
</dbReference>
<dbReference type="SMART" id="SM00530">
    <property type="entry name" value="HTH_XRE"/>
    <property type="match status" value="1"/>
</dbReference>
<dbReference type="PROSITE" id="PS50943">
    <property type="entry name" value="HTH_CROC1"/>
    <property type="match status" value="1"/>
</dbReference>
<keyword evidence="3" id="KW-1185">Reference proteome</keyword>
<reference evidence="2 3" key="1">
    <citation type="journal article" date="2014" name="Int. J. Syst. Evol. Microbiol.">
        <title>Streptomyces hoynatensis sp. nov., isolated from deep marine sediment.</title>
        <authorList>
            <person name="Veyisoglu A."/>
            <person name="Sahin N."/>
        </authorList>
    </citation>
    <scope>NUCLEOTIDE SEQUENCE [LARGE SCALE GENOMIC DNA]</scope>
    <source>
        <strain evidence="2 3">KCTC 29097</strain>
    </source>
</reference>
<dbReference type="Pfam" id="PF13560">
    <property type="entry name" value="HTH_31"/>
    <property type="match status" value="1"/>
</dbReference>
<dbReference type="Gene3D" id="1.10.260.40">
    <property type="entry name" value="lambda repressor-like DNA-binding domains"/>
    <property type="match status" value="1"/>
</dbReference>
<accession>A0A3A9Z6G4</accession>
<name>A0A3A9Z6G4_9ACTN</name>
<dbReference type="EMBL" id="RBAL01000004">
    <property type="protein sequence ID" value="RKN43888.1"/>
    <property type="molecule type" value="Genomic_DNA"/>
</dbReference>
<comment type="caution">
    <text evidence="2">The sequence shown here is derived from an EMBL/GenBank/DDBJ whole genome shotgun (WGS) entry which is preliminary data.</text>
</comment>
<dbReference type="AlphaFoldDB" id="A0A3A9Z6G4"/>